<dbReference type="SUPFAM" id="SSF53850">
    <property type="entry name" value="Periplasmic binding protein-like II"/>
    <property type="match status" value="1"/>
</dbReference>
<organism evidence="3 4">
    <name type="scientific">Sphaerimonospora thailandensis</name>
    <dbReference type="NCBI Taxonomy" id="795644"/>
    <lineage>
        <taxon>Bacteria</taxon>
        <taxon>Bacillati</taxon>
        <taxon>Actinomycetota</taxon>
        <taxon>Actinomycetes</taxon>
        <taxon>Streptosporangiales</taxon>
        <taxon>Streptosporangiaceae</taxon>
        <taxon>Sphaerimonospora</taxon>
    </lineage>
</organism>
<name>A0A8J3VYN8_9ACTN</name>
<dbReference type="Gene3D" id="3.10.105.10">
    <property type="entry name" value="Dipeptide-binding Protein, Domain 3"/>
    <property type="match status" value="1"/>
</dbReference>
<dbReference type="EMBL" id="BOOG01000013">
    <property type="protein sequence ID" value="GIH69185.1"/>
    <property type="molecule type" value="Genomic_DNA"/>
</dbReference>
<dbReference type="PANTHER" id="PTHR30290">
    <property type="entry name" value="PERIPLASMIC BINDING COMPONENT OF ABC TRANSPORTER"/>
    <property type="match status" value="1"/>
</dbReference>
<dbReference type="Gene3D" id="3.90.76.10">
    <property type="entry name" value="Dipeptide-binding Protein, Domain 1"/>
    <property type="match status" value="1"/>
</dbReference>
<sequence>MMIPLRRITPEGPVSKRTAAAAIPLVSCLALQPAAGPAHAAAGDAEITVATCSPYQTVTPANADRCGGDMLDALFTGLLEYVPGTSKSRYGVAKSITTRDNRRFRVTLRRGWKFHDGTPVRARNFVEAWNLAASARNGVNSFLFGEIKGYGKRRMSGLKVTGDYTFTIELTKPFGPFLAKLGHVAFSPLPDSALKSPASLTRKPVGNGPFRVVKWSPDGETVVERFDDYAGTAKPHVSKITYRAYRDYEAAYRDLLAGDLDFLGTIPYSKGGRYKEDLDGRVITRPNGVISGIGLPPKIAANYDVRRAISMAIDREGIAKRLWNGMRVPARSWVPPTAEGARRDSCGQACMYDPSVARRILAQAKAKGVRLPVTIPLYYNADGGHQETVTAIAASVNRTFKGELKVVPKAKPTVIAFMNAASAGKLNGMIRMSWVLDFPHIQNVLGPLYSTGSPSNYWRYRNPRFDARLKIADRQVSPSRALKHYMMAETMLAHDLPFIPLWNDQDTAGHSSRVTAAKLTPFGWLDPVSVKAE</sequence>
<dbReference type="InterPro" id="IPR039424">
    <property type="entry name" value="SBP_5"/>
</dbReference>
<dbReference type="GO" id="GO:0043190">
    <property type="term" value="C:ATP-binding cassette (ABC) transporter complex"/>
    <property type="evidence" value="ECO:0007669"/>
    <property type="project" value="InterPro"/>
</dbReference>
<dbReference type="GO" id="GO:0042597">
    <property type="term" value="C:periplasmic space"/>
    <property type="evidence" value="ECO:0007669"/>
    <property type="project" value="UniProtKB-ARBA"/>
</dbReference>
<gene>
    <name evidence="3" type="ORF">Mth01_14380</name>
</gene>
<evidence type="ECO:0000313" key="4">
    <source>
        <dbReference type="Proteomes" id="UP000610966"/>
    </source>
</evidence>
<dbReference type="AlphaFoldDB" id="A0A8J3VYN8"/>
<accession>A0A8J3VYN8</accession>
<evidence type="ECO:0000256" key="1">
    <source>
        <dbReference type="SAM" id="SignalP"/>
    </source>
</evidence>
<dbReference type="InterPro" id="IPR030678">
    <property type="entry name" value="Peptide/Ni-bd"/>
</dbReference>
<dbReference type="Pfam" id="PF00496">
    <property type="entry name" value="SBP_bac_5"/>
    <property type="match status" value="1"/>
</dbReference>
<dbReference type="PIRSF" id="PIRSF002741">
    <property type="entry name" value="MppA"/>
    <property type="match status" value="1"/>
</dbReference>
<feature type="signal peptide" evidence="1">
    <location>
        <begin position="1"/>
        <end position="40"/>
    </location>
</feature>
<dbReference type="CDD" id="cd00995">
    <property type="entry name" value="PBP2_NikA_DppA_OppA_like"/>
    <property type="match status" value="1"/>
</dbReference>
<comment type="caution">
    <text evidence="3">The sequence shown here is derived from an EMBL/GenBank/DDBJ whole genome shotgun (WGS) entry which is preliminary data.</text>
</comment>
<feature type="chain" id="PRO_5035208859" evidence="1">
    <location>
        <begin position="41"/>
        <end position="533"/>
    </location>
</feature>
<proteinExistence type="predicted"/>
<keyword evidence="4" id="KW-1185">Reference proteome</keyword>
<reference evidence="3" key="1">
    <citation type="submission" date="2021-01" db="EMBL/GenBank/DDBJ databases">
        <title>Whole genome shotgun sequence of Sphaerimonospora thailandensis NBRC 107569.</title>
        <authorList>
            <person name="Komaki H."/>
            <person name="Tamura T."/>
        </authorList>
    </citation>
    <scope>NUCLEOTIDE SEQUENCE</scope>
    <source>
        <strain evidence="3">NBRC 107569</strain>
    </source>
</reference>
<dbReference type="Gene3D" id="3.40.190.10">
    <property type="entry name" value="Periplasmic binding protein-like II"/>
    <property type="match status" value="1"/>
</dbReference>
<dbReference type="InterPro" id="IPR000914">
    <property type="entry name" value="SBP_5_dom"/>
</dbReference>
<keyword evidence="1" id="KW-0732">Signal</keyword>
<dbReference type="Proteomes" id="UP000610966">
    <property type="component" value="Unassembled WGS sequence"/>
</dbReference>
<feature type="domain" description="Solute-binding protein family 5" evidence="2">
    <location>
        <begin position="91"/>
        <end position="453"/>
    </location>
</feature>
<protein>
    <submittedName>
        <fullName evidence="3">Peptide ABC transporter substrate-binding protein</fullName>
    </submittedName>
</protein>
<dbReference type="GO" id="GO:0015833">
    <property type="term" value="P:peptide transport"/>
    <property type="evidence" value="ECO:0007669"/>
    <property type="project" value="TreeGrafter"/>
</dbReference>
<evidence type="ECO:0000259" key="2">
    <source>
        <dbReference type="Pfam" id="PF00496"/>
    </source>
</evidence>
<dbReference type="PANTHER" id="PTHR30290:SF83">
    <property type="entry name" value="ABC TRANSPORTER SUBSTRATE-BINDING PROTEIN"/>
    <property type="match status" value="1"/>
</dbReference>
<evidence type="ECO:0000313" key="3">
    <source>
        <dbReference type="EMBL" id="GIH69185.1"/>
    </source>
</evidence>
<dbReference type="GO" id="GO:1904680">
    <property type="term" value="F:peptide transmembrane transporter activity"/>
    <property type="evidence" value="ECO:0007669"/>
    <property type="project" value="TreeGrafter"/>
</dbReference>